<dbReference type="RefSeq" id="WP_378797079.1">
    <property type="nucleotide sequence ID" value="NZ_JBHUER010000002.1"/>
</dbReference>
<dbReference type="EMBL" id="JBHUER010000002">
    <property type="protein sequence ID" value="MFD1702074.1"/>
    <property type="molecule type" value="Genomic_DNA"/>
</dbReference>
<keyword evidence="2" id="KW-1185">Reference proteome</keyword>
<accession>A0ABW4K1T6</accession>
<sequence length="369" mass="40867">MPASADLVIVSSPLQYLNAVEWRRRRPERAVDLVLLGDRAGGGAAIDLLMARAPSLWRSVRRCEGRPRSSRKAPRILRDAVDLLHRARLRRLAASLAGDGYAALAFGDYRNRSQRELVDRIAHDELTLLDDGSITPQAARCRAGEPTPDPSRFADRWLRTRLARALFGGDRPIDPPRLTFFTIYGALIEPTLRPGDRVERHAFESWRTDAPARSGDEVWLLGANHVEAGIACVETHRRLIVEGVAALRRMGLHGPVLYRPHRGEDRSAAEALARAAGARFEPSITPVELAYLDAPVKPAAVAVVASSAADTLSVIDPKLPIIRFALPEGYLKRQRDHILAVVRAHDAFIKRLRVIHPDDAPVHRSLAIR</sequence>
<proteinExistence type="predicted"/>
<reference evidence="2" key="1">
    <citation type="journal article" date="2019" name="Int. J. Syst. Evol. Microbiol.">
        <title>The Global Catalogue of Microorganisms (GCM) 10K type strain sequencing project: providing services to taxonomists for standard genome sequencing and annotation.</title>
        <authorList>
            <consortium name="The Broad Institute Genomics Platform"/>
            <consortium name="The Broad Institute Genome Sequencing Center for Infectious Disease"/>
            <person name="Wu L."/>
            <person name="Ma J."/>
        </authorList>
    </citation>
    <scope>NUCLEOTIDE SEQUENCE [LARGE SCALE GENOMIC DNA]</scope>
    <source>
        <strain evidence="2">KCTC 23707</strain>
    </source>
</reference>
<gene>
    <name evidence="1" type="ORF">ACFSCV_03560</name>
</gene>
<evidence type="ECO:0000313" key="1">
    <source>
        <dbReference type="EMBL" id="MFD1702074.1"/>
    </source>
</evidence>
<organism evidence="1 2">
    <name type="scientific">Methylopila henanensis</name>
    <dbReference type="NCBI Taxonomy" id="873516"/>
    <lineage>
        <taxon>Bacteria</taxon>
        <taxon>Pseudomonadati</taxon>
        <taxon>Pseudomonadota</taxon>
        <taxon>Alphaproteobacteria</taxon>
        <taxon>Hyphomicrobiales</taxon>
        <taxon>Methylopilaceae</taxon>
        <taxon>Methylopila</taxon>
    </lineage>
</organism>
<name>A0ABW4K1T6_9HYPH</name>
<evidence type="ECO:0000313" key="2">
    <source>
        <dbReference type="Proteomes" id="UP001597308"/>
    </source>
</evidence>
<protein>
    <submittedName>
        <fullName evidence="1">Uncharacterized protein</fullName>
    </submittedName>
</protein>
<comment type="caution">
    <text evidence="1">The sequence shown here is derived from an EMBL/GenBank/DDBJ whole genome shotgun (WGS) entry which is preliminary data.</text>
</comment>
<dbReference type="Proteomes" id="UP001597308">
    <property type="component" value="Unassembled WGS sequence"/>
</dbReference>